<name>A0A1D7U2F2_9HYPH</name>
<dbReference type="InterPro" id="IPR052523">
    <property type="entry name" value="Trichothecene_AcTrans"/>
</dbReference>
<gene>
    <name evidence="2" type="ORF">BHK69_14765</name>
</gene>
<dbReference type="InterPro" id="IPR016181">
    <property type="entry name" value="Acyl_CoA_acyltransferase"/>
</dbReference>
<proteinExistence type="predicted"/>
<sequence length="198" mass="21358">MTSIAVRSASRDEESAVSAVIVLAFATDPMTRWSLGEAQTYLAVMPDLIRAFGAAAYDSDSAYVSDDFGAAALWLPPGVEPDIETLGRLIRKNADPAILPDVDAIFEAMERYHPKVPHWYLPLIGADPARQGQGIGSALMRHALARCDREGAAAYLESSNPRNIPLYQRHGFEILGTIQTGSSPVLTPMLRPPQPAAS</sequence>
<dbReference type="AlphaFoldDB" id="A0A1D7U2F2"/>
<feature type="domain" description="N-acetyltransferase" evidence="1">
    <location>
        <begin position="57"/>
        <end position="194"/>
    </location>
</feature>
<dbReference type="PANTHER" id="PTHR42791:SF1">
    <property type="entry name" value="N-ACETYLTRANSFERASE DOMAIN-CONTAINING PROTEIN"/>
    <property type="match status" value="1"/>
</dbReference>
<dbReference type="Gene3D" id="3.40.630.30">
    <property type="match status" value="1"/>
</dbReference>
<dbReference type="CDD" id="cd04301">
    <property type="entry name" value="NAT_SF"/>
    <property type="match status" value="1"/>
</dbReference>
<evidence type="ECO:0000313" key="2">
    <source>
        <dbReference type="EMBL" id="AOO81549.1"/>
    </source>
</evidence>
<evidence type="ECO:0000313" key="3">
    <source>
        <dbReference type="Proteomes" id="UP000094969"/>
    </source>
</evidence>
<keyword evidence="3" id="KW-1185">Reference proteome</keyword>
<protein>
    <submittedName>
        <fullName evidence="2">GNAT family N-acetyltransferase</fullName>
    </submittedName>
</protein>
<dbReference type="Pfam" id="PF00583">
    <property type="entry name" value="Acetyltransf_1"/>
    <property type="match status" value="1"/>
</dbReference>
<dbReference type="InterPro" id="IPR000182">
    <property type="entry name" value="GNAT_dom"/>
</dbReference>
<dbReference type="RefSeq" id="WP_069690761.1">
    <property type="nucleotide sequence ID" value="NZ_CP017147.1"/>
</dbReference>
<keyword evidence="2" id="KW-0808">Transferase</keyword>
<dbReference type="KEGG" id="bvv:BHK69_14765"/>
<organism evidence="2 3">
    <name type="scientific">Bosea vaviloviae</name>
    <dbReference type="NCBI Taxonomy" id="1526658"/>
    <lineage>
        <taxon>Bacteria</taxon>
        <taxon>Pseudomonadati</taxon>
        <taxon>Pseudomonadota</taxon>
        <taxon>Alphaproteobacteria</taxon>
        <taxon>Hyphomicrobiales</taxon>
        <taxon>Boseaceae</taxon>
        <taxon>Bosea</taxon>
    </lineage>
</organism>
<reference evidence="2 3" key="1">
    <citation type="journal article" date="2015" name="Antonie Van Leeuwenhoek">
        <title>Bosea vaviloviae sp. nov., a new species of slow-growing rhizobia isolated from nodules of the relict species Vavilovia formosa (Stev.) Fed.</title>
        <authorList>
            <person name="Safronova V.I."/>
            <person name="Kuznetsova I.G."/>
            <person name="Sazanova A.L."/>
            <person name="Kimeklis A.K."/>
            <person name="Belimov A.A."/>
            <person name="Andronov E.E."/>
            <person name="Pinaev A.G."/>
            <person name="Chizhevskaya E.P."/>
            <person name="Pukhaev A.R."/>
            <person name="Popov K.P."/>
            <person name="Willems A."/>
            <person name="Tikhonovich I.A."/>
        </authorList>
    </citation>
    <scope>NUCLEOTIDE SEQUENCE [LARGE SCALE GENOMIC DNA]</scope>
    <source>
        <strain evidence="2 3">Vaf18</strain>
    </source>
</reference>
<dbReference type="SUPFAM" id="SSF55729">
    <property type="entry name" value="Acyl-CoA N-acyltransferases (Nat)"/>
    <property type="match status" value="1"/>
</dbReference>
<dbReference type="EMBL" id="CP017147">
    <property type="protein sequence ID" value="AOO81549.1"/>
    <property type="molecule type" value="Genomic_DNA"/>
</dbReference>
<dbReference type="PANTHER" id="PTHR42791">
    <property type="entry name" value="GNAT FAMILY ACETYLTRANSFERASE"/>
    <property type="match status" value="1"/>
</dbReference>
<dbReference type="OrthoDB" id="7057833at2"/>
<dbReference type="PROSITE" id="PS51186">
    <property type="entry name" value="GNAT"/>
    <property type="match status" value="1"/>
</dbReference>
<dbReference type="GO" id="GO:0016747">
    <property type="term" value="F:acyltransferase activity, transferring groups other than amino-acyl groups"/>
    <property type="evidence" value="ECO:0007669"/>
    <property type="project" value="InterPro"/>
</dbReference>
<dbReference type="Proteomes" id="UP000094969">
    <property type="component" value="Chromosome"/>
</dbReference>
<evidence type="ECO:0000259" key="1">
    <source>
        <dbReference type="PROSITE" id="PS51186"/>
    </source>
</evidence>
<dbReference type="STRING" id="1526658.BHK69_14765"/>
<accession>A0A1D7U2F2</accession>